<sequence>MYFYFYDDKYSLYNLDFVPESQFLNSISWYLIALNSFVFGCMNYHYFSLRKARDLFQLSLNDNLFITYTVSKKLIYIVGGFLLFILILFTIAYGKEIFFRDYYLSENTIGALVILIKLLSFIEVILLGVTYKKYKLISVLFFSILFLFSVGTGSRAVILFLLIFFVLIFLSNGNTLRNKLSFMFNLFLTFLFLGVLMGFRGLEKHGIIPYVASLFSEQAGVRDSFFNFYYSFIFGVFATIGTLKKAVPDWEVIFISLNPLPGSMVGWYDISEKMRLNIYAPFTLHGRVFVMGYFFTFMYFFITGLIFSFFDKCIRKSLKDKKRGLPFVLTILAVLHIIYAFEYNMRSSVRYIYYALFILFVTFIGKQCFKLLLKKSNDGA</sequence>
<organism evidence="1 2">
    <name type="scientific">Pseudotamlana agarivorans</name>
    <dbReference type="NCBI Taxonomy" id="481183"/>
    <lineage>
        <taxon>Bacteria</taxon>
        <taxon>Pseudomonadati</taxon>
        <taxon>Bacteroidota</taxon>
        <taxon>Flavobacteriia</taxon>
        <taxon>Flavobacteriales</taxon>
        <taxon>Flavobacteriaceae</taxon>
        <taxon>Pseudotamlana</taxon>
    </lineage>
</organism>
<dbReference type="Proteomes" id="UP001647509">
    <property type="component" value="Unassembled WGS sequence"/>
</dbReference>
<dbReference type="EMBL" id="JAHKPD010000008">
    <property type="protein sequence ID" value="MBU2949621.1"/>
    <property type="molecule type" value="Genomic_DNA"/>
</dbReference>
<reference evidence="1" key="1">
    <citation type="submission" date="2021-05" db="EMBL/GenBank/DDBJ databases">
        <title>Draft genomes of bacteria isolated from model marine particles.</title>
        <authorList>
            <person name="Datta M.S."/>
            <person name="Schwartzman J.A."/>
            <person name="Enke T.N."/>
            <person name="Saavedra J."/>
            <person name="Cermak N."/>
            <person name="Cordero O.X."/>
        </authorList>
    </citation>
    <scope>NUCLEOTIDE SEQUENCE</scope>
    <source>
        <strain evidence="1">I2M19</strain>
    </source>
</reference>
<protein>
    <submittedName>
        <fullName evidence="1">Uncharacterized protein</fullName>
    </submittedName>
</protein>
<evidence type="ECO:0000313" key="2">
    <source>
        <dbReference type="Proteomes" id="UP001647509"/>
    </source>
</evidence>
<evidence type="ECO:0000313" key="1">
    <source>
        <dbReference type="EMBL" id="MBU2949621.1"/>
    </source>
</evidence>
<keyword evidence="2" id="KW-1185">Reference proteome</keyword>
<name>A0ACC5U5S1_9FLAO</name>
<comment type="caution">
    <text evidence="1">The sequence shown here is derived from an EMBL/GenBank/DDBJ whole genome shotgun (WGS) entry which is preliminary data.</text>
</comment>
<gene>
    <name evidence="1" type="ORF">KO493_02790</name>
</gene>
<accession>A0ACC5U5S1</accession>
<proteinExistence type="predicted"/>